<evidence type="ECO:0000256" key="1">
    <source>
        <dbReference type="ARBA" id="ARBA00004123"/>
    </source>
</evidence>
<dbReference type="RefSeq" id="XP_013322671.1">
    <property type="nucleotide sequence ID" value="XM_013467217.1"/>
</dbReference>
<dbReference type="GO" id="GO:0010485">
    <property type="term" value="F:histone H4 acetyltransferase activity"/>
    <property type="evidence" value="ECO:0007669"/>
    <property type="project" value="InterPro"/>
</dbReference>
<organism evidence="13 14">
    <name type="scientific">Exophiala xenobiotica</name>
    <dbReference type="NCBI Taxonomy" id="348802"/>
    <lineage>
        <taxon>Eukaryota</taxon>
        <taxon>Fungi</taxon>
        <taxon>Dikarya</taxon>
        <taxon>Ascomycota</taxon>
        <taxon>Pezizomycotina</taxon>
        <taxon>Eurotiomycetes</taxon>
        <taxon>Chaetothyriomycetidae</taxon>
        <taxon>Chaetothyriales</taxon>
        <taxon>Herpotrichiellaceae</taxon>
        <taxon>Exophiala</taxon>
    </lineage>
</organism>
<evidence type="ECO:0000313" key="14">
    <source>
        <dbReference type="Proteomes" id="UP000054342"/>
    </source>
</evidence>
<comment type="catalytic activity">
    <reaction evidence="10">
        <text>N-terminal L-seryl-[histone H2A] + acetyl-CoA = N-terminal N(alpha)-acetyl-L-seryl-[histone H2A] + CoA + H(+)</text>
        <dbReference type="Rhea" id="RHEA:50600"/>
        <dbReference type="Rhea" id="RHEA-COMP:12742"/>
        <dbReference type="Rhea" id="RHEA-COMP:12744"/>
        <dbReference type="ChEBI" id="CHEBI:15378"/>
        <dbReference type="ChEBI" id="CHEBI:57287"/>
        <dbReference type="ChEBI" id="CHEBI:57288"/>
        <dbReference type="ChEBI" id="CHEBI:64738"/>
        <dbReference type="ChEBI" id="CHEBI:83690"/>
        <dbReference type="EC" id="2.3.1.257"/>
    </reaction>
</comment>
<evidence type="ECO:0000256" key="9">
    <source>
        <dbReference type="ARBA" id="ARBA00023315"/>
    </source>
</evidence>
<dbReference type="Proteomes" id="UP000054342">
    <property type="component" value="Unassembled WGS sequence"/>
</dbReference>
<evidence type="ECO:0000259" key="12">
    <source>
        <dbReference type="PROSITE" id="PS51186"/>
    </source>
</evidence>
<dbReference type="AlphaFoldDB" id="A0A0D2DIF0"/>
<keyword evidence="14" id="KW-1185">Reference proteome</keyword>
<evidence type="ECO:0000256" key="4">
    <source>
        <dbReference type="ARBA" id="ARBA00012950"/>
    </source>
</evidence>
<accession>A0A0D2DIF0</accession>
<dbReference type="PANTHER" id="PTHR20531:SF1">
    <property type="entry name" value="N-ALPHA-ACETYLTRANSFERASE 40"/>
    <property type="match status" value="1"/>
</dbReference>
<keyword evidence="8" id="KW-0539">Nucleus</keyword>
<evidence type="ECO:0000256" key="11">
    <source>
        <dbReference type="ARBA" id="ARBA00049524"/>
    </source>
</evidence>
<proteinExistence type="inferred from homology"/>
<gene>
    <name evidence="13" type="ORF">PV05_02138</name>
</gene>
<sequence length="257" mass="29246">MNYGHLIQRSTRYVIALSQHTGSTKLGTIDCPVMAEPGRKRLRRSKDISQSEKSAKHKLVEKVNSLSAPEFFAEFDTSEGISAVLKLYPRLGSLRVAASDISPGYLEECLRLIETTSGEDYNNSEIKWSPSKKRREMKLPDMKYILVTEQDHVVGFVSFMVTYEDGNEVVYIYEIHFSPDWRAKGLGRKLMDVVEVIGRNVGVTKVMLTVFKANIRAVQWYIKLGYAEDEFSPRARKLRNGTIKEPTYIILSKPLTS</sequence>
<feature type="domain" description="N-acetyltransferase" evidence="12">
    <location>
        <begin position="96"/>
        <end position="256"/>
    </location>
</feature>
<evidence type="ECO:0000256" key="10">
    <source>
        <dbReference type="ARBA" id="ARBA00047821"/>
    </source>
</evidence>
<evidence type="ECO:0000256" key="3">
    <source>
        <dbReference type="ARBA" id="ARBA00008870"/>
    </source>
</evidence>
<dbReference type="STRING" id="348802.A0A0D2DIF0"/>
<evidence type="ECO:0000313" key="13">
    <source>
        <dbReference type="EMBL" id="KIW62087.1"/>
    </source>
</evidence>
<dbReference type="Gene3D" id="3.40.630.30">
    <property type="match status" value="1"/>
</dbReference>
<dbReference type="GO" id="GO:0005737">
    <property type="term" value="C:cytoplasm"/>
    <property type="evidence" value="ECO:0007669"/>
    <property type="project" value="UniProtKB-SubCell"/>
</dbReference>
<dbReference type="GeneID" id="25324046"/>
<dbReference type="Pfam" id="PF00583">
    <property type="entry name" value="Acetyltransf_1"/>
    <property type="match status" value="1"/>
</dbReference>
<dbReference type="OrthoDB" id="424551at2759"/>
<dbReference type="GO" id="GO:0005634">
    <property type="term" value="C:nucleus"/>
    <property type="evidence" value="ECO:0007669"/>
    <property type="project" value="UniProtKB-SubCell"/>
</dbReference>
<dbReference type="InterPro" id="IPR016181">
    <property type="entry name" value="Acyl_CoA_acyltransferase"/>
</dbReference>
<dbReference type="EC" id="2.3.1.257" evidence="4"/>
<name>A0A0D2DIF0_9EURO</name>
<comment type="subcellular location">
    <subcellularLocation>
        <location evidence="2">Cytoplasm</location>
    </subcellularLocation>
    <subcellularLocation>
        <location evidence="1">Nucleus</location>
    </subcellularLocation>
</comment>
<dbReference type="SUPFAM" id="SSF55729">
    <property type="entry name" value="Acyl-CoA N-acyltransferases (Nat)"/>
    <property type="match status" value="1"/>
</dbReference>
<dbReference type="CDD" id="cd04301">
    <property type="entry name" value="NAT_SF"/>
    <property type="match status" value="1"/>
</dbReference>
<evidence type="ECO:0000256" key="2">
    <source>
        <dbReference type="ARBA" id="ARBA00004496"/>
    </source>
</evidence>
<dbReference type="InterPro" id="IPR039949">
    <property type="entry name" value="NAA40"/>
</dbReference>
<evidence type="ECO:0000256" key="6">
    <source>
        <dbReference type="ARBA" id="ARBA00022490"/>
    </source>
</evidence>
<evidence type="ECO:0000256" key="8">
    <source>
        <dbReference type="ARBA" id="ARBA00023242"/>
    </source>
</evidence>
<dbReference type="PANTHER" id="PTHR20531">
    <property type="entry name" value="N-ALPHA-ACETYLTRANSFERASE 40"/>
    <property type="match status" value="1"/>
</dbReference>
<dbReference type="InterPro" id="IPR000182">
    <property type="entry name" value="GNAT_dom"/>
</dbReference>
<evidence type="ECO:0000256" key="5">
    <source>
        <dbReference type="ARBA" id="ARBA00015043"/>
    </source>
</evidence>
<comment type="similarity">
    <text evidence="3">Belongs to the acetyltransferase family. NAA40 subfamily.</text>
</comment>
<protein>
    <recommendedName>
        <fullName evidence="5">N-alpha-acetyltransferase 40</fullName>
        <ecNumber evidence="4">2.3.1.257</ecNumber>
    </recommendedName>
</protein>
<keyword evidence="7" id="KW-0808">Transferase</keyword>
<dbReference type="GO" id="GO:0043998">
    <property type="term" value="F:histone H2A acetyltransferase activity"/>
    <property type="evidence" value="ECO:0007669"/>
    <property type="project" value="InterPro"/>
</dbReference>
<dbReference type="EMBL" id="KN847317">
    <property type="protein sequence ID" value="KIW62087.1"/>
    <property type="molecule type" value="Genomic_DNA"/>
</dbReference>
<dbReference type="GO" id="GO:1990189">
    <property type="term" value="F:protein N-terminal-serine acetyltransferase activity"/>
    <property type="evidence" value="ECO:0007669"/>
    <property type="project" value="UniProtKB-EC"/>
</dbReference>
<evidence type="ECO:0000256" key="7">
    <source>
        <dbReference type="ARBA" id="ARBA00022679"/>
    </source>
</evidence>
<keyword evidence="9" id="KW-0012">Acyltransferase</keyword>
<comment type="catalytic activity">
    <reaction evidence="11">
        <text>N-terminal L-seryl-[histone H4] + acetyl-CoA = N-terminal N(alpha)-acetyl-L-seryl-[histone H4] + CoA + H(+)</text>
        <dbReference type="Rhea" id="RHEA:50596"/>
        <dbReference type="Rhea" id="RHEA-COMP:12740"/>
        <dbReference type="Rhea" id="RHEA-COMP:12743"/>
        <dbReference type="ChEBI" id="CHEBI:15378"/>
        <dbReference type="ChEBI" id="CHEBI:57287"/>
        <dbReference type="ChEBI" id="CHEBI:57288"/>
        <dbReference type="ChEBI" id="CHEBI:64738"/>
        <dbReference type="ChEBI" id="CHEBI:83690"/>
        <dbReference type="EC" id="2.3.1.257"/>
    </reaction>
</comment>
<dbReference type="HOGENOM" id="CLU_051699_2_2_1"/>
<dbReference type="PROSITE" id="PS51186">
    <property type="entry name" value="GNAT"/>
    <property type="match status" value="1"/>
</dbReference>
<reference evidence="13 14" key="1">
    <citation type="submission" date="2015-01" db="EMBL/GenBank/DDBJ databases">
        <title>The Genome Sequence of Exophiala xenobiotica CBS118157.</title>
        <authorList>
            <consortium name="The Broad Institute Genomics Platform"/>
            <person name="Cuomo C."/>
            <person name="de Hoog S."/>
            <person name="Gorbushina A."/>
            <person name="Stielow B."/>
            <person name="Teixiera M."/>
            <person name="Abouelleil A."/>
            <person name="Chapman S.B."/>
            <person name="Priest M."/>
            <person name="Young S.K."/>
            <person name="Wortman J."/>
            <person name="Nusbaum C."/>
            <person name="Birren B."/>
        </authorList>
    </citation>
    <scope>NUCLEOTIDE SEQUENCE [LARGE SCALE GENOMIC DNA]</scope>
    <source>
        <strain evidence="13 14">CBS 118157</strain>
    </source>
</reference>
<keyword evidence="6" id="KW-0963">Cytoplasm</keyword>